<evidence type="ECO:0000256" key="10">
    <source>
        <dbReference type="ARBA" id="ARBA00023211"/>
    </source>
</evidence>
<dbReference type="InterPro" id="IPR001679">
    <property type="entry name" value="DNA_ligase"/>
</dbReference>
<feature type="binding site" evidence="12">
    <location>
        <position position="118"/>
    </location>
    <ligand>
        <name>NAD(+)</name>
        <dbReference type="ChEBI" id="CHEBI:57540"/>
    </ligand>
</feature>
<comment type="cofactor">
    <cofactor evidence="12">
        <name>Mg(2+)</name>
        <dbReference type="ChEBI" id="CHEBI:18420"/>
    </cofactor>
    <cofactor evidence="12">
        <name>Mn(2+)</name>
        <dbReference type="ChEBI" id="CHEBI:29035"/>
    </cofactor>
</comment>
<dbReference type="Gene3D" id="3.40.50.10190">
    <property type="entry name" value="BRCT domain"/>
    <property type="match status" value="1"/>
</dbReference>
<dbReference type="FunFam" id="1.10.150.20:FF:000006">
    <property type="entry name" value="DNA ligase"/>
    <property type="match status" value="1"/>
</dbReference>
<dbReference type="NCBIfam" id="NF005932">
    <property type="entry name" value="PRK07956.1"/>
    <property type="match status" value="1"/>
</dbReference>
<feature type="binding site" evidence="12">
    <location>
        <position position="411"/>
    </location>
    <ligand>
        <name>Zn(2+)</name>
        <dbReference type="ChEBI" id="CHEBI:29105"/>
    </ligand>
</feature>
<dbReference type="SUPFAM" id="SSF52113">
    <property type="entry name" value="BRCT domain"/>
    <property type="match status" value="1"/>
</dbReference>
<dbReference type="InterPro" id="IPR004149">
    <property type="entry name" value="Znf_DNAligase_C4"/>
</dbReference>
<dbReference type="GO" id="GO:0003911">
    <property type="term" value="F:DNA ligase (NAD+) activity"/>
    <property type="evidence" value="ECO:0007669"/>
    <property type="project" value="UniProtKB-UniRule"/>
</dbReference>
<keyword evidence="15" id="KW-1185">Reference proteome</keyword>
<feature type="binding site" evidence="12">
    <location>
        <position position="429"/>
    </location>
    <ligand>
        <name>Zn(2+)</name>
        <dbReference type="ChEBI" id="CHEBI:29105"/>
    </ligand>
</feature>
<dbReference type="GO" id="GO:0006260">
    <property type="term" value="P:DNA replication"/>
    <property type="evidence" value="ECO:0007669"/>
    <property type="project" value="UniProtKB-KW"/>
</dbReference>
<feature type="binding site" evidence="12">
    <location>
        <position position="293"/>
    </location>
    <ligand>
        <name>NAD(+)</name>
        <dbReference type="ChEBI" id="CHEBI:57540"/>
    </ligand>
</feature>
<dbReference type="CDD" id="cd00114">
    <property type="entry name" value="LIGANc"/>
    <property type="match status" value="1"/>
</dbReference>
<evidence type="ECO:0000256" key="6">
    <source>
        <dbReference type="ARBA" id="ARBA00022833"/>
    </source>
</evidence>
<feature type="domain" description="BRCT" evidence="13">
    <location>
        <begin position="595"/>
        <end position="673"/>
    </location>
</feature>
<dbReference type="FunFam" id="1.10.150.20:FF:000007">
    <property type="entry name" value="DNA ligase"/>
    <property type="match status" value="1"/>
</dbReference>
<proteinExistence type="inferred from homology"/>
<dbReference type="InterPro" id="IPR036420">
    <property type="entry name" value="BRCT_dom_sf"/>
</dbReference>
<name>A0A846TRN8_9MOLU</name>
<dbReference type="GO" id="GO:0005829">
    <property type="term" value="C:cytosol"/>
    <property type="evidence" value="ECO:0007669"/>
    <property type="project" value="TreeGrafter"/>
</dbReference>
<dbReference type="SMART" id="SM00532">
    <property type="entry name" value="LIGANc"/>
    <property type="match status" value="1"/>
</dbReference>
<evidence type="ECO:0000313" key="15">
    <source>
        <dbReference type="Proteomes" id="UP000584587"/>
    </source>
</evidence>
<dbReference type="InterPro" id="IPR012340">
    <property type="entry name" value="NA-bd_OB-fold"/>
</dbReference>
<dbReference type="SUPFAM" id="SSF47781">
    <property type="entry name" value="RuvA domain 2-like"/>
    <property type="match status" value="1"/>
</dbReference>
<dbReference type="AlphaFoldDB" id="A0A846TRN8"/>
<dbReference type="Proteomes" id="UP000584587">
    <property type="component" value="Unassembled WGS sequence"/>
</dbReference>
<comment type="function">
    <text evidence="1 12">DNA ligase that catalyzes the formation of phosphodiester linkages between 5'-phosphoryl and 3'-hydroxyl groups in double-stranded DNA using NAD as a coenzyme and as the energy source for the reaction. It is essential for DNA replication and repair of damaged DNA.</text>
</comment>
<dbReference type="SUPFAM" id="SSF50249">
    <property type="entry name" value="Nucleic acid-binding proteins"/>
    <property type="match status" value="1"/>
</dbReference>
<dbReference type="Pfam" id="PF03120">
    <property type="entry name" value="OB_DNA_ligase"/>
    <property type="match status" value="1"/>
</dbReference>
<dbReference type="InterPro" id="IPR013840">
    <property type="entry name" value="DNAligase_N"/>
</dbReference>
<feature type="active site" description="N6-AMP-lysine intermediate" evidence="12">
    <location>
        <position position="120"/>
    </location>
</feature>
<accession>A0A846TRN8</accession>
<keyword evidence="7 12" id="KW-0460">Magnesium</keyword>
<dbReference type="GO" id="GO:0046872">
    <property type="term" value="F:metal ion binding"/>
    <property type="evidence" value="ECO:0007669"/>
    <property type="project" value="UniProtKB-KW"/>
</dbReference>
<dbReference type="RefSeq" id="WP_168104653.1">
    <property type="nucleotide sequence ID" value="NZ_CP051215.1"/>
</dbReference>
<keyword evidence="3 12" id="KW-0235">DNA replication</keyword>
<dbReference type="PANTHER" id="PTHR23389:SF9">
    <property type="entry name" value="DNA LIGASE"/>
    <property type="match status" value="1"/>
</dbReference>
<dbReference type="SUPFAM" id="SSF56091">
    <property type="entry name" value="DNA ligase/mRNA capping enzyme, catalytic domain"/>
    <property type="match status" value="1"/>
</dbReference>
<comment type="catalytic activity">
    <reaction evidence="11 12">
        <text>NAD(+) + (deoxyribonucleotide)n-3'-hydroxyl + 5'-phospho-(deoxyribonucleotide)m = (deoxyribonucleotide)n+m + AMP + beta-nicotinamide D-nucleotide.</text>
        <dbReference type="EC" id="6.5.1.2"/>
    </reaction>
</comment>
<evidence type="ECO:0000313" key="14">
    <source>
        <dbReference type="EMBL" id="NKE38175.1"/>
    </source>
</evidence>
<feature type="binding site" evidence="12">
    <location>
        <begin position="37"/>
        <end position="41"/>
    </location>
    <ligand>
        <name>NAD(+)</name>
        <dbReference type="ChEBI" id="CHEBI:57540"/>
    </ligand>
</feature>
<keyword evidence="5 12" id="KW-0227">DNA damage</keyword>
<evidence type="ECO:0000256" key="2">
    <source>
        <dbReference type="ARBA" id="ARBA00022598"/>
    </source>
</evidence>
<dbReference type="PIRSF" id="PIRSF001604">
    <property type="entry name" value="LigA"/>
    <property type="match status" value="1"/>
</dbReference>
<dbReference type="InterPro" id="IPR041663">
    <property type="entry name" value="DisA/LigA_HHH"/>
</dbReference>
<evidence type="ECO:0000256" key="11">
    <source>
        <dbReference type="ARBA" id="ARBA00034005"/>
    </source>
</evidence>
<keyword evidence="2 12" id="KW-0436">Ligase</keyword>
<evidence type="ECO:0000256" key="5">
    <source>
        <dbReference type="ARBA" id="ARBA00022763"/>
    </source>
</evidence>
<gene>
    <name evidence="12 14" type="primary">ligA</name>
    <name evidence="14" type="ORF">HER12_00175</name>
</gene>
<reference evidence="14 15" key="1">
    <citation type="submission" date="2020-04" db="EMBL/GenBank/DDBJ databases">
        <title>Complete genome sequence of Spiroplasma platyhelix ATCC 51748, an insect isolate.</title>
        <authorList>
            <person name="Green E.A."/>
            <person name="Klassen J.L."/>
        </authorList>
    </citation>
    <scope>NUCLEOTIDE SEQUENCE [LARGE SCALE GENOMIC DNA]</scope>
    <source>
        <strain evidence="14 15">PALS-1</strain>
    </source>
</reference>
<feature type="binding site" evidence="12">
    <location>
        <position position="434"/>
    </location>
    <ligand>
        <name>Zn(2+)</name>
        <dbReference type="ChEBI" id="CHEBI:29105"/>
    </ligand>
</feature>
<keyword evidence="9 12" id="KW-0234">DNA repair</keyword>
<dbReference type="Gene3D" id="1.10.287.610">
    <property type="entry name" value="Helix hairpin bin"/>
    <property type="match status" value="1"/>
</dbReference>
<dbReference type="InterPro" id="IPR013839">
    <property type="entry name" value="DNAligase_adenylation"/>
</dbReference>
<dbReference type="InterPro" id="IPR004150">
    <property type="entry name" value="NAD_DNA_ligase_OB"/>
</dbReference>
<dbReference type="PANTHER" id="PTHR23389">
    <property type="entry name" value="CHROMOSOME TRANSMISSION FIDELITY FACTOR 18"/>
    <property type="match status" value="1"/>
</dbReference>
<evidence type="ECO:0000259" key="13">
    <source>
        <dbReference type="PROSITE" id="PS50172"/>
    </source>
</evidence>
<feature type="binding site" evidence="12">
    <location>
        <position position="141"/>
    </location>
    <ligand>
        <name>NAD(+)</name>
        <dbReference type="ChEBI" id="CHEBI:57540"/>
    </ligand>
</feature>
<keyword evidence="10 12" id="KW-0464">Manganese</keyword>
<evidence type="ECO:0000256" key="7">
    <source>
        <dbReference type="ARBA" id="ARBA00022842"/>
    </source>
</evidence>
<dbReference type="Pfam" id="PF03119">
    <property type="entry name" value="DNA_ligase_ZBD"/>
    <property type="match status" value="1"/>
</dbReference>
<evidence type="ECO:0000256" key="1">
    <source>
        <dbReference type="ARBA" id="ARBA00004067"/>
    </source>
</evidence>
<evidence type="ECO:0000256" key="4">
    <source>
        <dbReference type="ARBA" id="ARBA00022723"/>
    </source>
</evidence>
<dbReference type="Pfam" id="PF00533">
    <property type="entry name" value="BRCT"/>
    <property type="match status" value="1"/>
</dbReference>
<feature type="binding site" evidence="12">
    <location>
        <position position="177"/>
    </location>
    <ligand>
        <name>NAD(+)</name>
        <dbReference type="ChEBI" id="CHEBI:57540"/>
    </ligand>
</feature>
<keyword evidence="8 12" id="KW-0520">NAD</keyword>
<dbReference type="Gene3D" id="6.20.10.30">
    <property type="match status" value="1"/>
</dbReference>
<evidence type="ECO:0000256" key="3">
    <source>
        <dbReference type="ARBA" id="ARBA00022705"/>
    </source>
</evidence>
<feature type="binding site" evidence="12">
    <location>
        <begin position="87"/>
        <end position="88"/>
    </location>
    <ligand>
        <name>NAD(+)</name>
        <dbReference type="ChEBI" id="CHEBI:57540"/>
    </ligand>
</feature>
<dbReference type="Pfam" id="PF12826">
    <property type="entry name" value="HHH_2"/>
    <property type="match status" value="1"/>
</dbReference>
<comment type="similarity">
    <text evidence="12">Belongs to the NAD-dependent DNA ligase family. LigA subfamily.</text>
</comment>
<dbReference type="EMBL" id="JAAVVK010000001">
    <property type="protein sequence ID" value="NKE38175.1"/>
    <property type="molecule type" value="Genomic_DNA"/>
</dbReference>
<protein>
    <recommendedName>
        <fullName evidence="12">DNA ligase</fullName>
        <ecNumber evidence="12">6.5.1.2</ecNumber>
    </recommendedName>
    <alternativeName>
        <fullName evidence="12">Polydeoxyribonucleotide synthase [NAD(+)]</fullName>
    </alternativeName>
</protein>
<dbReference type="HAMAP" id="MF_01588">
    <property type="entry name" value="DNA_ligase_A"/>
    <property type="match status" value="1"/>
</dbReference>
<keyword evidence="4 12" id="KW-0479">Metal-binding</keyword>
<evidence type="ECO:0000256" key="8">
    <source>
        <dbReference type="ARBA" id="ARBA00023027"/>
    </source>
</evidence>
<dbReference type="InterPro" id="IPR001357">
    <property type="entry name" value="BRCT_dom"/>
</dbReference>
<evidence type="ECO:0000256" key="9">
    <source>
        <dbReference type="ARBA" id="ARBA00023204"/>
    </source>
</evidence>
<dbReference type="Gene3D" id="3.30.470.30">
    <property type="entry name" value="DNA ligase/mRNA capping enzyme"/>
    <property type="match status" value="1"/>
</dbReference>
<sequence>MTKEELKAIKQEIDDLINKIKQWNYEYYVLDQSSVSDSVYDQHYRKLVALEEQYPQFIRNDSPTKTVGAQITDSSLRKIAHQVPMLSLANAFNQSDLIKFDQQIKKITSKADVNYVCELKIDGLSITVTYQDAKLKLAATRGDGTLGEDITENLKEIKTIPITLIDCPIKNLEVRGEVFLSKNDFQILNQEQKELNLPLFANPRNAAAGTLRQLDKTIVAKRKLDAFLYYYVDALKDGIKTHSEALQQLTKYHFNVNKEWKLCQNIDQVWQYIDDYQSKRNNLAYEIDGIVIKVDDLSLYQILGNTNKAPRWAIAYKFPAVTTTTKLLEIFPTVGRTGRITYNAKLEPVLLSGSKISYATLHNGDYIIEKDLRESDLVEIKKAGDIIPEVIKVIVSARQKDAKKFSKATHCPKCHSVLEQVEDEVDQYCVNTNCPARILKSLIHFCSRNAMNITGLKEKILARFLNLKWIHDVADIYQLVNYRQEIINLEKFGEKSFNNLVSMIIKSKSNSLERLLFALGIRHVGEKNAEILAANFKTLENLMKANHQQLSEINDVGPTIATSVIDYFANQDNQQLIKKLAEFKVNFSFIEQEIKQEQIFTNTTFVITGTLSKSRDYFAGLLKSYGASVTNTISSNTNYLLAGKEPGSKLEKARELNVKIISEEELFSIINKK</sequence>
<dbReference type="SMART" id="SM00292">
    <property type="entry name" value="BRCT"/>
    <property type="match status" value="1"/>
</dbReference>
<dbReference type="GO" id="GO:0006281">
    <property type="term" value="P:DNA repair"/>
    <property type="evidence" value="ECO:0007669"/>
    <property type="project" value="UniProtKB-KW"/>
</dbReference>
<evidence type="ECO:0000256" key="12">
    <source>
        <dbReference type="HAMAP-Rule" id="MF_01588"/>
    </source>
</evidence>
<comment type="caution">
    <text evidence="14">The sequence shown here is derived from an EMBL/GenBank/DDBJ whole genome shotgun (WGS) entry which is preliminary data.</text>
</comment>
<dbReference type="InterPro" id="IPR010994">
    <property type="entry name" value="RuvA_2-like"/>
</dbReference>
<dbReference type="Gene3D" id="1.10.150.20">
    <property type="entry name" value="5' to 3' exonuclease, C-terminal subdomain"/>
    <property type="match status" value="2"/>
</dbReference>
<organism evidence="14 15">
    <name type="scientific">Spiroplasma platyhelix PALS-1</name>
    <dbReference type="NCBI Taxonomy" id="1276218"/>
    <lineage>
        <taxon>Bacteria</taxon>
        <taxon>Bacillati</taxon>
        <taxon>Mycoplasmatota</taxon>
        <taxon>Mollicutes</taxon>
        <taxon>Entomoplasmatales</taxon>
        <taxon>Spiroplasmataceae</taxon>
        <taxon>Spiroplasma</taxon>
    </lineage>
</organism>
<dbReference type="FunFam" id="3.30.470.30:FF:000001">
    <property type="entry name" value="DNA ligase"/>
    <property type="match status" value="1"/>
</dbReference>
<feature type="binding site" evidence="12">
    <location>
        <position position="414"/>
    </location>
    <ligand>
        <name>Zn(2+)</name>
        <dbReference type="ChEBI" id="CHEBI:29105"/>
    </ligand>
</feature>
<dbReference type="PROSITE" id="PS50172">
    <property type="entry name" value="BRCT"/>
    <property type="match status" value="1"/>
</dbReference>
<feature type="binding site" evidence="12">
    <location>
        <position position="317"/>
    </location>
    <ligand>
        <name>NAD(+)</name>
        <dbReference type="ChEBI" id="CHEBI:57540"/>
    </ligand>
</feature>
<dbReference type="Pfam" id="PF01653">
    <property type="entry name" value="DNA_ligase_aden"/>
    <property type="match status" value="1"/>
</dbReference>
<dbReference type="NCBIfam" id="TIGR00575">
    <property type="entry name" value="dnlj"/>
    <property type="match status" value="1"/>
</dbReference>
<dbReference type="Gene3D" id="2.40.50.140">
    <property type="entry name" value="Nucleic acid-binding proteins"/>
    <property type="match status" value="1"/>
</dbReference>
<dbReference type="EC" id="6.5.1.2" evidence="12"/>
<keyword evidence="6 12" id="KW-0862">Zinc</keyword>